<comment type="caution">
    <text evidence="1">The sequence shown here is derived from an EMBL/GenBank/DDBJ whole genome shotgun (WGS) entry which is preliminary data.</text>
</comment>
<organism evidence="1">
    <name type="scientific">marine sediment metagenome</name>
    <dbReference type="NCBI Taxonomy" id="412755"/>
    <lineage>
        <taxon>unclassified sequences</taxon>
        <taxon>metagenomes</taxon>
        <taxon>ecological metagenomes</taxon>
    </lineage>
</organism>
<proteinExistence type="predicted"/>
<accession>X1P996</accession>
<feature type="non-terminal residue" evidence="1">
    <location>
        <position position="37"/>
    </location>
</feature>
<dbReference type="AlphaFoldDB" id="X1P996"/>
<protein>
    <submittedName>
        <fullName evidence="1">Uncharacterized protein</fullName>
    </submittedName>
</protein>
<evidence type="ECO:0000313" key="1">
    <source>
        <dbReference type="EMBL" id="GAI52892.1"/>
    </source>
</evidence>
<name>X1P996_9ZZZZ</name>
<reference evidence="1" key="1">
    <citation type="journal article" date="2014" name="Front. Microbiol.">
        <title>High frequency of phylogenetically diverse reductive dehalogenase-homologous genes in deep subseafloor sedimentary metagenomes.</title>
        <authorList>
            <person name="Kawai M."/>
            <person name="Futagami T."/>
            <person name="Toyoda A."/>
            <person name="Takaki Y."/>
            <person name="Nishi S."/>
            <person name="Hori S."/>
            <person name="Arai W."/>
            <person name="Tsubouchi T."/>
            <person name="Morono Y."/>
            <person name="Uchiyama I."/>
            <person name="Ito T."/>
            <person name="Fujiyama A."/>
            <person name="Inagaki F."/>
            <person name="Takami H."/>
        </authorList>
    </citation>
    <scope>NUCLEOTIDE SEQUENCE</scope>
    <source>
        <strain evidence="1">Expedition CK06-06</strain>
    </source>
</reference>
<dbReference type="EMBL" id="BARV01033691">
    <property type="protein sequence ID" value="GAI52892.1"/>
    <property type="molecule type" value="Genomic_DNA"/>
</dbReference>
<gene>
    <name evidence="1" type="ORF">S06H3_52908</name>
</gene>
<sequence length="37" mass="3859">MAEGRQQIAGSQDLPFLQDAAGRLIIAGSVSEENSKA</sequence>